<dbReference type="Proteomes" id="UP001152797">
    <property type="component" value="Unassembled WGS sequence"/>
</dbReference>
<name>A0A9P1CVF7_9DINO</name>
<feature type="region of interest" description="Disordered" evidence="1">
    <location>
        <begin position="1"/>
        <end position="36"/>
    </location>
</feature>
<feature type="compositionally biased region" description="Polar residues" evidence="1">
    <location>
        <begin position="19"/>
        <end position="29"/>
    </location>
</feature>
<reference evidence="2" key="1">
    <citation type="submission" date="2022-10" db="EMBL/GenBank/DDBJ databases">
        <authorList>
            <person name="Chen Y."/>
            <person name="Dougan E. K."/>
            <person name="Chan C."/>
            <person name="Rhodes N."/>
            <person name="Thang M."/>
        </authorList>
    </citation>
    <scope>NUCLEOTIDE SEQUENCE</scope>
</reference>
<gene>
    <name evidence="2" type="ORF">C1SCF055_LOCUS24186</name>
</gene>
<accession>A0A9P1CVF7</accession>
<keyword evidence="4" id="KW-1185">Reference proteome</keyword>
<evidence type="ECO:0000313" key="3">
    <source>
        <dbReference type="EMBL" id="CAL1151217.1"/>
    </source>
</evidence>
<dbReference type="EMBL" id="CAMXCT030002386">
    <property type="protein sequence ID" value="CAL4785154.1"/>
    <property type="molecule type" value="Genomic_DNA"/>
</dbReference>
<dbReference type="OrthoDB" id="10658439at2759"/>
<dbReference type="EMBL" id="CAMXCT020002386">
    <property type="protein sequence ID" value="CAL1151217.1"/>
    <property type="molecule type" value="Genomic_DNA"/>
</dbReference>
<protein>
    <submittedName>
        <fullName evidence="2">Uncharacterized protein</fullName>
    </submittedName>
</protein>
<comment type="caution">
    <text evidence="2">The sequence shown here is derived from an EMBL/GenBank/DDBJ whole genome shotgun (WGS) entry which is preliminary data.</text>
</comment>
<evidence type="ECO:0000313" key="2">
    <source>
        <dbReference type="EMBL" id="CAI3997842.1"/>
    </source>
</evidence>
<feature type="region of interest" description="Disordered" evidence="1">
    <location>
        <begin position="141"/>
        <end position="172"/>
    </location>
</feature>
<dbReference type="EMBL" id="CAMXCT010002386">
    <property type="protein sequence ID" value="CAI3997842.1"/>
    <property type="molecule type" value="Genomic_DNA"/>
</dbReference>
<dbReference type="AlphaFoldDB" id="A0A9P1CVF7"/>
<reference evidence="3" key="2">
    <citation type="submission" date="2024-04" db="EMBL/GenBank/DDBJ databases">
        <authorList>
            <person name="Chen Y."/>
            <person name="Shah S."/>
            <person name="Dougan E. K."/>
            <person name="Thang M."/>
            <person name="Chan C."/>
        </authorList>
    </citation>
    <scope>NUCLEOTIDE SEQUENCE [LARGE SCALE GENOMIC DNA]</scope>
</reference>
<evidence type="ECO:0000313" key="4">
    <source>
        <dbReference type="Proteomes" id="UP001152797"/>
    </source>
</evidence>
<organism evidence="2">
    <name type="scientific">Cladocopium goreaui</name>
    <dbReference type="NCBI Taxonomy" id="2562237"/>
    <lineage>
        <taxon>Eukaryota</taxon>
        <taxon>Sar</taxon>
        <taxon>Alveolata</taxon>
        <taxon>Dinophyceae</taxon>
        <taxon>Suessiales</taxon>
        <taxon>Symbiodiniaceae</taxon>
        <taxon>Cladocopium</taxon>
    </lineage>
</organism>
<sequence length="276" mass="29888">MAAESAPLQLPLPPGDPPTSEQLTAQSEAGRSRGTLYGYDSSTTRAPFAYGLIRGESNELHFFVRAHLERGVIAELLPVGAPLEFFSQKFEPGDVRWAYGIRKVPSKGSLGSRWPKRRSRSPKRALQRRWVSLADGVSEEVEVDDGGGNAASQAVEASSTSSTRPSPRTKRWVPLTVDDSVTVETDETGAAGSNFDIPGEEDSEAGEVTLELLLTKLIQAQQDEETWSRALEHFFGAPVGSLLDPELEKVNRAIQQTAATLQVEGPCPQAEDGRMG</sequence>
<evidence type="ECO:0000256" key="1">
    <source>
        <dbReference type="SAM" id="MobiDB-lite"/>
    </source>
</evidence>
<proteinExistence type="predicted"/>